<keyword evidence="3" id="KW-1185">Reference proteome</keyword>
<organism evidence="2 3">
    <name type="scientific">Discina gigas</name>
    <dbReference type="NCBI Taxonomy" id="1032678"/>
    <lineage>
        <taxon>Eukaryota</taxon>
        <taxon>Fungi</taxon>
        <taxon>Dikarya</taxon>
        <taxon>Ascomycota</taxon>
        <taxon>Pezizomycotina</taxon>
        <taxon>Pezizomycetes</taxon>
        <taxon>Pezizales</taxon>
        <taxon>Discinaceae</taxon>
        <taxon>Discina</taxon>
    </lineage>
</organism>
<keyword evidence="1" id="KW-1133">Transmembrane helix</keyword>
<evidence type="ECO:0000313" key="3">
    <source>
        <dbReference type="Proteomes" id="UP001447188"/>
    </source>
</evidence>
<keyword evidence="1" id="KW-0812">Transmembrane</keyword>
<protein>
    <submittedName>
        <fullName evidence="2">Uncharacterized protein</fullName>
    </submittedName>
</protein>
<dbReference type="Proteomes" id="UP001447188">
    <property type="component" value="Unassembled WGS sequence"/>
</dbReference>
<comment type="caution">
    <text evidence="2">The sequence shown here is derived from an EMBL/GenBank/DDBJ whole genome shotgun (WGS) entry which is preliminary data.</text>
</comment>
<evidence type="ECO:0000313" key="2">
    <source>
        <dbReference type="EMBL" id="KAL0632099.1"/>
    </source>
</evidence>
<proteinExistence type="predicted"/>
<evidence type="ECO:0000256" key="1">
    <source>
        <dbReference type="SAM" id="Phobius"/>
    </source>
</evidence>
<accession>A0ABR3G817</accession>
<dbReference type="EMBL" id="JBBBZM010000187">
    <property type="protein sequence ID" value="KAL0632099.1"/>
    <property type="molecule type" value="Genomic_DNA"/>
</dbReference>
<keyword evidence="1" id="KW-0472">Membrane</keyword>
<name>A0ABR3G817_9PEZI</name>
<gene>
    <name evidence="2" type="ORF">Q9L58_009031</name>
</gene>
<sequence>MSNFTIETTRMSPGAVLDLPSVGGLCAHVPATTVWWCCPPYAEFCWSEPQQCDYNEDDSIVTGLIKCSAKETGGFVCVWYALNGRADNGKAWCCKSAYETCPPRGVTNQCVLRGVENPAGGGPIWGPDAVSGVSTGRTVASGGAVPIETLTFTVGVGEGTTPTPTPTQTAVQTQIQTQTALGEGGVGASVMPIAFSVAAVGVVAVIGTVVYLMWRRRRREIVPGDGPFLGPAGKGVGGREVAEIPAVYTQKIERSAEIYEI</sequence>
<reference evidence="2 3" key="1">
    <citation type="submission" date="2024-02" db="EMBL/GenBank/DDBJ databases">
        <title>Discinaceae phylogenomics.</title>
        <authorList>
            <person name="Dirks A.C."/>
            <person name="James T.Y."/>
        </authorList>
    </citation>
    <scope>NUCLEOTIDE SEQUENCE [LARGE SCALE GENOMIC DNA]</scope>
    <source>
        <strain evidence="2 3">ACD0624</strain>
    </source>
</reference>
<feature type="transmembrane region" description="Helical" evidence="1">
    <location>
        <begin position="193"/>
        <end position="214"/>
    </location>
</feature>